<evidence type="ECO:0000256" key="1">
    <source>
        <dbReference type="ARBA" id="ARBA00023015"/>
    </source>
</evidence>
<dbReference type="NCBIfam" id="TIGR02937">
    <property type="entry name" value="sigma70-ECF"/>
    <property type="match status" value="1"/>
</dbReference>
<dbReference type="PANTHER" id="PTHR43133">
    <property type="entry name" value="RNA POLYMERASE ECF-TYPE SIGMA FACTO"/>
    <property type="match status" value="1"/>
</dbReference>
<dbReference type="EMBL" id="CP025958">
    <property type="protein sequence ID" value="AWM38219.1"/>
    <property type="molecule type" value="Genomic_DNA"/>
</dbReference>
<sequence>MSAGPPTRPSLVGRLRDRNDRATWAEFVGLYAPVVFGFARKAGLQDADAADLTQEVLRSVVGAITRFDYTPARGGFRAWLFQITRNHVHSFRRGTARAARLTARVPGAAPVPLEEVPAHEDALEAAWEQEWRRELFARACGHVRPLVEPATWEAFHQTAVLGRAGQQVAAELGLSVAAVYLAKSRVLARLRQFVQAAEEE</sequence>
<dbReference type="GO" id="GO:0003677">
    <property type="term" value="F:DNA binding"/>
    <property type="evidence" value="ECO:0007669"/>
    <property type="project" value="UniProtKB-KW"/>
</dbReference>
<keyword evidence="4" id="KW-0804">Transcription</keyword>
<dbReference type="SUPFAM" id="SSF88946">
    <property type="entry name" value="Sigma2 domain of RNA polymerase sigma factors"/>
    <property type="match status" value="1"/>
</dbReference>
<dbReference type="Proteomes" id="UP000245802">
    <property type="component" value="Chromosome"/>
</dbReference>
<dbReference type="OrthoDB" id="255903at2"/>
<evidence type="ECO:0000259" key="5">
    <source>
        <dbReference type="Pfam" id="PF04542"/>
    </source>
</evidence>
<dbReference type="InterPro" id="IPR014284">
    <property type="entry name" value="RNA_pol_sigma-70_dom"/>
</dbReference>
<keyword evidence="2" id="KW-0731">Sigma factor</keyword>
<dbReference type="GO" id="GO:0016987">
    <property type="term" value="F:sigma factor activity"/>
    <property type="evidence" value="ECO:0007669"/>
    <property type="project" value="UniProtKB-KW"/>
</dbReference>
<dbReference type="RefSeq" id="WP_010037920.1">
    <property type="nucleotide sequence ID" value="NZ_CP025958.1"/>
</dbReference>
<dbReference type="PANTHER" id="PTHR43133:SF8">
    <property type="entry name" value="RNA POLYMERASE SIGMA FACTOR HI_1459-RELATED"/>
    <property type="match status" value="1"/>
</dbReference>
<dbReference type="GO" id="GO:0006352">
    <property type="term" value="P:DNA-templated transcription initiation"/>
    <property type="evidence" value="ECO:0007669"/>
    <property type="project" value="InterPro"/>
</dbReference>
<evidence type="ECO:0000313" key="7">
    <source>
        <dbReference type="Proteomes" id="UP000245802"/>
    </source>
</evidence>
<name>A0A2Z3GUW8_9BACT</name>
<dbReference type="InterPro" id="IPR007627">
    <property type="entry name" value="RNA_pol_sigma70_r2"/>
</dbReference>
<feature type="domain" description="RNA polymerase sigma-70 region 2" evidence="5">
    <location>
        <begin position="29"/>
        <end position="97"/>
    </location>
</feature>
<accession>A0A2Z3GUW8</accession>
<dbReference type="InterPro" id="IPR039425">
    <property type="entry name" value="RNA_pol_sigma-70-like"/>
</dbReference>
<proteinExistence type="predicted"/>
<keyword evidence="1" id="KW-0805">Transcription regulation</keyword>
<gene>
    <name evidence="6" type="ORF">C1280_15305</name>
</gene>
<evidence type="ECO:0000256" key="4">
    <source>
        <dbReference type="ARBA" id="ARBA00023163"/>
    </source>
</evidence>
<keyword evidence="7" id="KW-1185">Reference proteome</keyword>
<dbReference type="Pfam" id="PF04542">
    <property type="entry name" value="Sigma70_r2"/>
    <property type="match status" value="1"/>
</dbReference>
<evidence type="ECO:0000256" key="2">
    <source>
        <dbReference type="ARBA" id="ARBA00023082"/>
    </source>
</evidence>
<dbReference type="AlphaFoldDB" id="A0A2Z3GUW8"/>
<organism evidence="6 7">
    <name type="scientific">Gemmata obscuriglobus</name>
    <dbReference type="NCBI Taxonomy" id="114"/>
    <lineage>
        <taxon>Bacteria</taxon>
        <taxon>Pseudomonadati</taxon>
        <taxon>Planctomycetota</taxon>
        <taxon>Planctomycetia</taxon>
        <taxon>Gemmatales</taxon>
        <taxon>Gemmataceae</taxon>
        <taxon>Gemmata</taxon>
    </lineage>
</organism>
<dbReference type="KEGG" id="gog:C1280_15305"/>
<protein>
    <submittedName>
        <fullName evidence="6">Sigma-70 family RNA polymerase sigma factor</fullName>
    </submittedName>
</protein>
<reference evidence="6 7" key="1">
    <citation type="submission" date="2018-01" db="EMBL/GenBank/DDBJ databases">
        <title>G. obscuriglobus.</title>
        <authorList>
            <person name="Franke J."/>
            <person name="Blomberg W."/>
            <person name="Selmecki A."/>
        </authorList>
    </citation>
    <scope>NUCLEOTIDE SEQUENCE [LARGE SCALE GENOMIC DNA]</scope>
    <source>
        <strain evidence="6 7">DSM 5831</strain>
    </source>
</reference>
<evidence type="ECO:0000313" key="6">
    <source>
        <dbReference type="EMBL" id="AWM38219.1"/>
    </source>
</evidence>
<dbReference type="Gene3D" id="1.10.1740.10">
    <property type="match status" value="1"/>
</dbReference>
<evidence type="ECO:0000256" key="3">
    <source>
        <dbReference type="ARBA" id="ARBA00023125"/>
    </source>
</evidence>
<dbReference type="InterPro" id="IPR013325">
    <property type="entry name" value="RNA_pol_sigma_r2"/>
</dbReference>
<keyword evidence="3" id="KW-0238">DNA-binding</keyword>